<comment type="subcellular location">
    <subcellularLocation>
        <location evidence="1 8">Cell membrane</location>
        <topology evidence="1 8">Multi-pass membrane protein</topology>
    </subcellularLocation>
</comment>
<gene>
    <name evidence="10" type="primary">pstA</name>
    <name evidence="10" type="ORF">MUG84_01050</name>
</gene>
<dbReference type="Pfam" id="PF00528">
    <property type="entry name" value="BPD_transp_1"/>
    <property type="match status" value="1"/>
</dbReference>
<name>A0A9X1WJV1_9BACL</name>
<evidence type="ECO:0000256" key="2">
    <source>
        <dbReference type="ARBA" id="ARBA00007069"/>
    </source>
</evidence>
<feature type="transmembrane region" description="Helical" evidence="8">
    <location>
        <begin position="129"/>
        <end position="149"/>
    </location>
</feature>
<proteinExistence type="inferred from homology"/>
<dbReference type="GO" id="GO:0035435">
    <property type="term" value="P:phosphate ion transmembrane transport"/>
    <property type="evidence" value="ECO:0007669"/>
    <property type="project" value="InterPro"/>
</dbReference>
<dbReference type="PANTHER" id="PTHR43470:SF4">
    <property type="entry name" value="ABC TRANSPORTER PERMEASE PROTEIN YQGI-RELATED"/>
    <property type="match status" value="1"/>
</dbReference>
<dbReference type="CDD" id="cd06261">
    <property type="entry name" value="TM_PBP2"/>
    <property type="match status" value="1"/>
</dbReference>
<keyword evidence="7 8" id="KW-0472">Membrane</keyword>
<evidence type="ECO:0000313" key="11">
    <source>
        <dbReference type="Proteomes" id="UP001139347"/>
    </source>
</evidence>
<sequence>MKAKLTDKIATFFIVFFALLIVAVLVGLIGFILVRGLGYINWSFLTSPPQTIRAGGGIGPQLFNSLFLLVLTLIITIPLGLGAGIYMAEYAKPGKFTSAIRLVVEVLSSFPSIVIGLFGMLLIVNLLGFGFSLFSGAVVLTIFNLPLMVRITEQAFRSVPKEQKEAGLALGLSKWKIITSVLFPVALPSIVTGTVLASGRVFGEAAALLYTAGMSTPRLDFTDWNPMSPTSPINPFRPAETLAVHIWKINSEGLAPDAAQIAAGASAVLVILVLAFNLFARWIGGVLYKALTASKRMG</sequence>
<evidence type="ECO:0000256" key="8">
    <source>
        <dbReference type="RuleBase" id="RU363043"/>
    </source>
</evidence>
<keyword evidence="6 8" id="KW-1133">Transmembrane helix</keyword>
<evidence type="ECO:0000256" key="1">
    <source>
        <dbReference type="ARBA" id="ARBA00004651"/>
    </source>
</evidence>
<feature type="transmembrane region" description="Helical" evidence="8">
    <location>
        <begin position="66"/>
        <end position="88"/>
    </location>
</feature>
<accession>A0A9X1WJV1</accession>
<evidence type="ECO:0000256" key="3">
    <source>
        <dbReference type="ARBA" id="ARBA00022448"/>
    </source>
</evidence>
<evidence type="ECO:0000313" key="10">
    <source>
        <dbReference type="EMBL" id="MCJ8010328.1"/>
    </source>
</evidence>
<feature type="transmembrane region" description="Helical" evidence="8">
    <location>
        <begin position="181"/>
        <end position="202"/>
    </location>
</feature>
<feature type="transmembrane region" description="Helical" evidence="8">
    <location>
        <begin position="100"/>
        <end position="123"/>
    </location>
</feature>
<dbReference type="AlphaFoldDB" id="A0A9X1WJV1"/>
<dbReference type="RefSeq" id="WP_244717972.1">
    <property type="nucleotide sequence ID" value="NZ_JALIRP010000001.1"/>
</dbReference>
<evidence type="ECO:0000259" key="9">
    <source>
        <dbReference type="PROSITE" id="PS50928"/>
    </source>
</evidence>
<dbReference type="InterPro" id="IPR035906">
    <property type="entry name" value="MetI-like_sf"/>
</dbReference>
<comment type="similarity">
    <text evidence="2 8">Belongs to the binding-protein-dependent transport system permease family. CysTW subfamily.</text>
</comment>
<evidence type="ECO:0000256" key="6">
    <source>
        <dbReference type="ARBA" id="ARBA00022989"/>
    </source>
</evidence>
<dbReference type="GO" id="GO:0005886">
    <property type="term" value="C:plasma membrane"/>
    <property type="evidence" value="ECO:0007669"/>
    <property type="project" value="UniProtKB-SubCell"/>
</dbReference>
<feature type="domain" description="ABC transmembrane type-1" evidence="9">
    <location>
        <begin position="62"/>
        <end position="280"/>
    </location>
</feature>
<dbReference type="GO" id="GO:0005315">
    <property type="term" value="F:phosphate transmembrane transporter activity"/>
    <property type="evidence" value="ECO:0007669"/>
    <property type="project" value="InterPro"/>
</dbReference>
<dbReference type="PANTHER" id="PTHR43470">
    <property type="entry name" value="PHOSPHATE TRANSPORT SYSTEM PERMEASE PROTEIN PSTA-RELATED"/>
    <property type="match status" value="1"/>
</dbReference>
<dbReference type="InterPro" id="IPR000515">
    <property type="entry name" value="MetI-like"/>
</dbReference>
<feature type="transmembrane region" description="Helical" evidence="8">
    <location>
        <begin position="261"/>
        <end position="288"/>
    </location>
</feature>
<dbReference type="PROSITE" id="PS50928">
    <property type="entry name" value="ABC_TM1"/>
    <property type="match status" value="1"/>
</dbReference>
<feature type="transmembrane region" description="Helical" evidence="8">
    <location>
        <begin position="12"/>
        <end position="34"/>
    </location>
</feature>
<comment type="caution">
    <text evidence="10">The sequence shown here is derived from an EMBL/GenBank/DDBJ whole genome shotgun (WGS) entry which is preliminary data.</text>
</comment>
<dbReference type="Gene3D" id="1.10.3720.10">
    <property type="entry name" value="MetI-like"/>
    <property type="match status" value="1"/>
</dbReference>
<evidence type="ECO:0000256" key="5">
    <source>
        <dbReference type="ARBA" id="ARBA00022692"/>
    </source>
</evidence>
<keyword evidence="11" id="KW-1185">Reference proteome</keyword>
<dbReference type="Proteomes" id="UP001139347">
    <property type="component" value="Unassembled WGS sequence"/>
</dbReference>
<dbReference type="SUPFAM" id="SSF161098">
    <property type="entry name" value="MetI-like"/>
    <property type="match status" value="1"/>
</dbReference>
<keyword evidence="3" id="KW-0813">Transport</keyword>
<keyword evidence="5 8" id="KW-0812">Transmembrane</keyword>
<dbReference type="EMBL" id="JALIRP010000001">
    <property type="protein sequence ID" value="MCJ8010328.1"/>
    <property type="molecule type" value="Genomic_DNA"/>
</dbReference>
<evidence type="ECO:0000256" key="7">
    <source>
        <dbReference type="ARBA" id="ARBA00023136"/>
    </source>
</evidence>
<evidence type="ECO:0000256" key="4">
    <source>
        <dbReference type="ARBA" id="ARBA00022475"/>
    </source>
</evidence>
<reference evidence="10" key="1">
    <citation type="submission" date="2022-04" db="EMBL/GenBank/DDBJ databases">
        <title>Paenibacillus mangrovi sp. nov., a novel endophytic bacterium isolated from bark of Kandelia candel.</title>
        <authorList>
            <person name="Tuo L."/>
        </authorList>
    </citation>
    <scope>NUCLEOTIDE SEQUENCE</scope>
    <source>
        <strain evidence="10">KQZ6P-2</strain>
    </source>
</reference>
<keyword evidence="4 8" id="KW-1003">Cell membrane</keyword>
<organism evidence="10 11">
    <name type="scientific">Paenibacillus mangrovi</name>
    <dbReference type="NCBI Taxonomy" id="2931978"/>
    <lineage>
        <taxon>Bacteria</taxon>
        <taxon>Bacillati</taxon>
        <taxon>Bacillota</taxon>
        <taxon>Bacilli</taxon>
        <taxon>Bacillales</taxon>
        <taxon>Paenibacillaceae</taxon>
        <taxon>Paenibacillus</taxon>
    </lineage>
</organism>
<dbReference type="InterPro" id="IPR005672">
    <property type="entry name" value="Phosphate_PstA"/>
</dbReference>
<dbReference type="NCBIfam" id="TIGR00974">
    <property type="entry name" value="3a0107s02c"/>
    <property type="match status" value="1"/>
</dbReference>
<protein>
    <recommendedName>
        <fullName evidence="8">Phosphate transport system permease protein PstA</fullName>
    </recommendedName>
</protein>